<dbReference type="PANTHER" id="PTHR47983:SF16">
    <property type="entry name" value="OS02G0565500 PROTEIN"/>
    <property type="match status" value="1"/>
</dbReference>
<dbReference type="GeneID" id="109725802"/>
<keyword evidence="5 7" id="KW-0067">ATP-binding</keyword>
<evidence type="ECO:0000256" key="8">
    <source>
        <dbReference type="SAM" id="MobiDB-lite"/>
    </source>
</evidence>
<dbReference type="FunFam" id="3.30.200.20:FF:000411">
    <property type="entry name" value="Pti1 kinase-like protein"/>
    <property type="match status" value="1"/>
</dbReference>
<dbReference type="Proteomes" id="UP000092600">
    <property type="component" value="Unassembled WGS sequence"/>
</dbReference>
<keyword evidence="2" id="KW-0808">Transferase</keyword>
<protein>
    <submittedName>
        <fullName evidence="13">Probable protein kinase At2g41970</fullName>
    </submittedName>
</protein>
<feature type="binding site" evidence="7">
    <location>
        <position position="95"/>
    </location>
    <ligand>
        <name>ATP</name>
        <dbReference type="ChEBI" id="CHEBI:30616"/>
    </ligand>
</feature>
<keyword evidence="1" id="KW-0597">Phosphoprotein</keyword>
<dbReference type="GO" id="GO:0004713">
    <property type="term" value="F:protein tyrosine kinase activity"/>
    <property type="evidence" value="ECO:0007669"/>
    <property type="project" value="UniProtKB-KW"/>
</dbReference>
<evidence type="ECO:0000256" key="2">
    <source>
        <dbReference type="ARBA" id="ARBA00022679"/>
    </source>
</evidence>
<dbReference type="InterPro" id="IPR000719">
    <property type="entry name" value="Prot_kinase_dom"/>
</dbReference>
<reference evidence="10 11" key="1">
    <citation type="journal article" date="2016" name="DNA Res.">
        <title>The draft genome of MD-2 pineapple using hybrid error correction of long reads.</title>
        <authorList>
            <person name="Redwan R.M."/>
            <person name="Saidin A."/>
            <person name="Kumar S.V."/>
        </authorList>
    </citation>
    <scope>NUCLEOTIDE SEQUENCE [LARGE SCALE GENOMIC DNA]</scope>
    <source>
        <strain evidence="11">cv. MD2</strain>
        <tissue evidence="10">Leaf</tissue>
    </source>
</reference>
<sequence length="358" mass="39115">MLCCGGAEEENFGPPANQATPPPNRNPPDREPRGPHAARGGGPQKAVNIEVPAVPLAELDKLTNNFGDKALVGEGSYGRVYYATLGTGQQAAIKKLDPTVSQEPDSDFAAQLAMVSKLKHEYFVELLGYCLEESNRILVYQFATKGSLHDTLHGRKGVQGAEPGPVLSWSQRVKIAYGAARGLEYLHEKVQPPIVHRDVRSSNVLLFDDYDSKIADFNLTNQSPDTAARLHSTRVLGTFGYHAPEYAMTGQLTQKSDVYSFGVILLELLTGRKPVDHTMPKGQQSLVTWATPRLSEDKVKQCVDPKLNNDYPPKAVAKMAAVAALCVQYESDFRPNMTIVVKALQPLLNSKPGQEHNA</sequence>
<dbReference type="FunFam" id="1.10.510.10:FF:000103">
    <property type="entry name" value="PTI1-like tyrosine-protein kinase 3"/>
    <property type="match status" value="1"/>
</dbReference>
<evidence type="ECO:0000313" key="13">
    <source>
        <dbReference type="RefSeq" id="XP_020110756.1"/>
    </source>
</evidence>
<evidence type="ECO:0000256" key="7">
    <source>
        <dbReference type="PROSITE-ProRule" id="PRU10141"/>
    </source>
</evidence>
<dbReference type="EMBL" id="LSRQ01007753">
    <property type="protein sequence ID" value="OAY64677.1"/>
    <property type="molecule type" value="Genomic_DNA"/>
</dbReference>
<dbReference type="PROSITE" id="PS00109">
    <property type="entry name" value="PROTEIN_KINASE_TYR"/>
    <property type="match status" value="1"/>
</dbReference>
<feature type="region of interest" description="Disordered" evidence="8">
    <location>
        <begin position="1"/>
        <end position="45"/>
    </location>
</feature>
<evidence type="ECO:0000256" key="6">
    <source>
        <dbReference type="ARBA" id="ARBA00023137"/>
    </source>
</evidence>
<dbReference type="RefSeq" id="XP_020110756.1">
    <property type="nucleotide sequence ID" value="XM_020255167.1"/>
</dbReference>
<gene>
    <name evidence="13" type="primary">LOC109725802</name>
    <name evidence="10" type="ORF">ACMD2_21277</name>
</gene>
<dbReference type="Gene3D" id="1.10.510.10">
    <property type="entry name" value="Transferase(Phosphotransferase) domain 1"/>
    <property type="match status" value="1"/>
</dbReference>
<dbReference type="InterPro" id="IPR008266">
    <property type="entry name" value="Tyr_kinase_AS"/>
</dbReference>
<dbReference type="Pfam" id="PF07714">
    <property type="entry name" value="PK_Tyr_Ser-Thr"/>
    <property type="match status" value="1"/>
</dbReference>
<name>A0A199UIG4_ANACO</name>
<dbReference type="InterPro" id="IPR052101">
    <property type="entry name" value="Plant_StressResp_Kinase"/>
</dbReference>
<dbReference type="STRING" id="4615.A0A199UIG4"/>
<dbReference type="InterPro" id="IPR011009">
    <property type="entry name" value="Kinase-like_dom_sf"/>
</dbReference>
<evidence type="ECO:0000313" key="10">
    <source>
        <dbReference type="EMBL" id="OAY64677.1"/>
    </source>
</evidence>
<dbReference type="PROSITE" id="PS50011">
    <property type="entry name" value="PROTEIN_KINASE_DOM"/>
    <property type="match status" value="1"/>
</dbReference>
<accession>A0A199UIG4</accession>
<evidence type="ECO:0000256" key="5">
    <source>
        <dbReference type="ARBA" id="ARBA00022840"/>
    </source>
</evidence>
<dbReference type="PIRSF" id="PIRSF000654">
    <property type="entry name" value="Integrin-linked_kinase"/>
    <property type="match status" value="1"/>
</dbReference>
<dbReference type="GO" id="GO:0005524">
    <property type="term" value="F:ATP binding"/>
    <property type="evidence" value="ECO:0007669"/>
    <property type="project" value="UniProtKB-UniRule"/>
</dbReference>
<dbReference type="InterPro" id="IPR017441">
    <property type="entry name" value="Protein_kinase_ATP_BS"/>
</dbReference>
<dbReference type="PROSITE" id="PS00107">
    <property type="entry name" value="PROTEIN_KINASE_ATP"/>
    <property type="match status" value="1"/>
</dbReference>
<evidence type="ECO:0000256" key="1">
    <source>
        <dbReference type="ARBA" id="ARBA00022553"/>
    </source>
</evidence>
<evidence type="ECO:0000313" key="12">
    <source>
        <dbReference type="Proteomes" id="UP000515123"/>
    </source>
</evidence>
<keyword evidence="12" id="KW-1185">Reference proteome</keyword>
<proteinExistence type="predicted"/>
<feature type="domain" description="Protein kinase" evidence="9">
    <location>
        <begin position="66"/>
        <end position="348"/>
    </location>
</feature>
<evidence type="ECO:0000256" key="3">
    <source>
        <dbReference type="ARBA" id="ARBA00022741"/>
    </source>
</evidence>
<dbReference type="InterPro" id="IPR020635">
    <property type="entry name" value="Tyr_kinase_cat_dom"/>
</dbReference>
<reference evidence="13" key="2">
    <citation type="submission" date="2025-04" db="UniProtKB">
        <authorList>
            <consortium name="RefSeq"/>
        </authorList>
    </citation>
    <scope>IDENTIFICATION</scope>
    <source>
        <tissue evidence="13">Leaf</tissue>
    </source>
</reference>
<evidence type="ECO:0000259" key="9">
    <source>
        <dbReference type="PROSITE" id="PS50011"/>
    </source>
</evidence>
<keyword evidence="6" id="KW-0829">Tyrosine-protein kinase</keyword>
<keyword evidence="4 13" id="KW-0418">Kinase</keyword>
<dbReference type="InterPro" id="IPR001245">
    <property type="entry name" value="Ser-Thr/Tyr_kinase_cat_dom"/>
</dbReference>
<evidence type="ECO:0000256" key="4">
    <source>
        <dbReference type="ARBA" id="ARBA00022777"/>
    </source>
</evidence>
<dbReference type="SUPFAM" id="SSF56112">
    <property type="entry name" value="Protein kinase-like (PK-like)"/>
    <property type="match status" value="1"/>
</dbReference>
<dbReference type="OrthoDB" id="4062651at2759"/>
<evidence type="ECO:0000313" key="11">
    <source>
        <dbReference type="Proteomes" id="UP000092600"/>
    </source>
</evidence>
<dbReference type="AlphaFoldDB" id="A0A199UIG4"/>
<keyword evidence="3 7" id="KW-0547">Nucleotide-binding</keyword>
<dbReference type="SMART" id="SM00219">
    <property type="entry name" value="TyrKc"/>
    <property type="match status" value="1"/>
</dbReference>
<dbReference type="PANTHER" id="PTHR47983">
    <property type="entry name" value="PTO-INTERACTING PROTEIN 1-LIKE"/>
    <property type="match status" value="1"/>
</dbReference>
<organism evidence="10 11">
    <name type="scientific">Ananas comosus</name>
    <name type="common">Pineapple</name>
    <name type="synonym">Ananas ananas</name>
    <dbReference type="NCBI Taxonomy" id="4615"/>
    <lineage>
        <taxon>Eukaryota</taxon>
        <taxon>Viridiplantae</taxon>
        <taxon>Streptophyta</taxon>
        <taxon>Embryophyta</taxon>
        <taxon>Tracheophyta</taxon>
        <taxon>Spermatophyta</taxon>
        <taxon>Magnoliopsida</taxon>
        <taxon>Liliopsida</taxon>
        <taxon>Poales</taxon>
        <taxon>Bromeliaceae</taxon>
        <taxon>Bromelioideae</taxon>
        <taxon>Ananas</taxon>
    </lineage>
</organism>
<dbReference type="Gene3D" id="3.30.200.20">
    <property type="entry name" value="Phosphorylase Kinase, domain 1"/>
    <property type="match status" value="1"/>
</dbReference>
<dbReference type="Proteomes" id="UP000515123">
    <property type="component" value="Linkage group 20"/>
</dbReference>